<proteinExistence type="predicted"/>
<sequence length="331" mass="38215">MRYARSLSPRFVDHLSREPLSQLLQLPELCAQDDDYTLDLQLRAEDRLVVYHGSMSLLRIEYDNSTNCLSYSANASEDYFNSATGSQELMQSWLESSWSRTVKMIPEYLLAAISFEKDGYYRNRARGYWLNRLSLTFGSRWCPGMDWLIIDRDAVLSYPNGLERKILFGPIQRKYDVIRDKLKEQDSQKWGEPSPSTFRDMCDFFALGPGGELLCIELKHGSDTSRICWGGLQAAVHRELFGRTLDQITDDIKSLVRQKVQLGLLPSQAAERLPEERFRTVQPILVIAEPNYRSNCWELLQEVATLCHEAQCSVVEVRNDHELVSISRSWQ</sequence>
<dbReference type="RefSeq" id="WP_145451804.1">
    <property type="nucleotide sequence ID" value="NZ_CP037421.1"/>
</dbReference>
<protein>
    <submittedName>
        <fullName evidence="1">Uncharacterized protein</fullName>
    </submittedName>
</protein>
<keyword evidence="2" id="KW-1185">Reference proteome</keyword>
<accession>A0A517QE45</accession>
<organism evidence="1 2">
    <name type="scientific">Gimesia panareensis</name>
    <dbReference type="NCBI Taxonomy" id="2527978"/>
    <lineage>
        <taxon>Bacteria</taxon>
        <taxon>Pseudomonadati</taxon>
        <taxon>Planctomycetota</taxon>
        <taxon>Planctomycetia</taxon>
        <taxon>Planctomycetales</taxon>
        <taxon>Planctomycetaceae</taxon>
        <taxon>Gimesia</taxon>
    </lineage>
</organism>
<evidence type="ECO:0000313" key="2">
    <source>
        <dbReference type="Proteomes" id="UP000315647"/>
    </source>
</evidence>
<evidence type="ECO:0000313" key="1">
    <source>
        <dbReference type="EMBL" id="QDT29903.1"/>
    </source>
</evidence>
<gene>
    <name evidence="1" type="ORF">Enr10x_52600</name>
</gene>
<dbReference type="Proteomes" id="UP000315647">
    <property type="component" value="Chromosome"/>
</dbReference>
<reference evidence="1 2" key="1">
    <citation type="submission" date="2019-03" db="EMBL/GenBank/DDBJ databases">
        <title>Deep-cultivation of Planctomycetes and their phenomic and genomic characterization uncovers novel biology.</title>
        <authorList>
            <person name="Wiegand S."/>
            <person name="Jogler M."/>
            <person name="Boedeker C."/>
            <person name="Pinto D."/>
            <person name="Vollmers J."/>
            <person name="Rivas-Marin E."/>
            <person name="Kohn T."/>
            <person name="Peeters S.H."/>
            <person name="Heuer A."/>
            <person name="Rast P."/>
            <person name="Oberbeckmann S."/>
            <person name="Bunk B."/>
            <person name="Jeske O."/>
            <person name="Meyerdierks A."/>
            <person name="Storesund J.E."/>
            <person name="Kallscheuer N."/>
            <person name="Luecker S."/>
            <person name="Lage O.M."/>
            <person name="Pohl T."/>
            <person name="Merkel B.J."/>
            <person name="Hornburger P."/>
            <person name="Mueller R.-W."/>
            <person name="Bruemmer F."/>
            <person name="Labrenz M."/>
            <person name="Spormann A.M."/>
            <person name="Op den Camp H."/>
            <person name="Overmann J."/>
            <person name="Amann R."/>
            <person name="Jetten M.S.M."/>
            <person name="Mascher T."/>
            <person name="Medema M.H."/>
            <person name="Devos D.P."/>
            <person name="Kaster A.-K."/>
            <person name="Ovreas L."/>
            <person name="Rohde M."/>
            <person name="Galperin M.Y."/>
            <person name="Jogler C."/>
        </authorList>
    </citation>
    <scope>NUCLEOTIDE SEQUENCE [LARGE SCALE GENOMIC DNA]</scope>
    <source>
        <strain evidence="1 2">Enr10</strain>
    </source>
</reference>
<name>A0A517QE45_9PLAN</name>
<dbReference type="EMBL" id="CP037421">
    <property type="protein sequence ID" value="QDT29903.1"/>
    <property type="molecule type" value="Genomic_DNA"/>
</dbReference>
<dbReference type="AlphaFoldDB" id="A0A517QE45"/>